<dbReference type="EC" id="3.1.1.103" evidence="2"/>
<accession>A0ABV3FLG0</accession>
<dbReference type="SUPFAM" id="SSF56601">
    <property type="entry name" value="beta-lactamase/transpeptidase-like"/>
    <property type="match status" value="1"/>
</dbReference>
<dbReference type="PANTHER" id="PTHR43319:SF3">
    <property type="entry name" value="BETA-LACTAMASE-RELATED DOMAIN-CONTAINING PROTEIN"/>
    <property type="match status" value="1"/>
</dbReference>
<feature type="domain" description="Beta-lactamase-related" evidence="1">
    <location>
        <begin position="39"/>
        <end position="389"/>
    </location>
</feature>
<gene>
    <name evidence="2" type="ORF">AB0I48_01280</name>
</gene>
<dbReference type="InterPro" id="IPR012338">
    <property type="entry name" value="Beta-lactam/transpept-like"/>
</dbReference>
<evidence type="ECO:0000259" key="1">
    <source>
        <dbReference type="Pfam" id="PF00144"/>
    </source>
</evidence>
<keyword evidence="2" id="KW-0378">Hydrolase</keyword>
<reference evidence="2 3" key="1">
    <citation type="submission" date="2024-06" db="EMBL/GenBank/DDBJ databases">
        <title>The Natural Products Discovery Center: Release of the First 8490 Sequenced Strains for Exploring Actinobacteria Biosynthetic Diversity.</title>
        <authorList>
            <person name="Kalkreuter E."/>
            <person name="Kautsar S.A."/>
            <person name="Yang D."/>
            <person name="Bader C.D."/>
            <person name="Teijaro C.N."/>
            <person name="Fluegel L."/>
            <person name="Davis C.M."/>
            <person name="Simpson J.R."/>
            <person name="Lauterbach L."/>
            <person name="Steele A.D."/>
            <person name="Gui C."/>
            <person name="Meng S."/>
            <person name="Li G."/>
            <person name="Viehrig K."/>
            <person name="Ye F."/>
            <person name="Su P."/>
            <person name="Kiefer A.F."/>
            <person name="Nichols A."/>
            <person name="Cepeda A.J."/>
            <person name="Yan W."/>
            <person name="Fan B."/>
            <person name="Jiang Y."/>
            <person name="Adhikari A."/>
            <person name="Zheng C.-J."/>
            <person name="Schuster L."/>
            <person name="Cowan T.M."/>
            <person name="Smanski M.J."/>
            <person name="Chevrette M.G."/>
            <person name="De Carvalho L.P.S."/>
            <person name="Shen B."/>
        </authorList>
    </citation>
    <scope>NUCLEOTIDE SEQUENCE [LARGE SCALE GENOMIC DNA]</scope>
    <source>
        <strain evidence="2 3">NPDC050403</strain>
    </source>
</reference>
<dbReference type="Pfam" id="PF00144">
    <property type="entry name" value="Beta-lactamase"/>
    <property type="match status" value="1"/>
</dbReference>
<dbReference type="Gene3D" id="3.40.710.10">
    <property type="entry name" value="DD-peptidase/beta-lactamase superfamily"/>
    <property type="match status" value="1"/>
</dbReference>
<keyword evidence="3" id="KW-1185">Reference proteome</keyword>
<dbReference type="GO" id="GO:0016787">
    <property type="term" value="F:hydrolase activity"/>
    <property type="evidence" value="ECO:0007669"/>
    <property type="project" value="UniProtKB-KW"/>
</dbReference>
<dbReference type="InterPro" id="IPR001466">
    <property type="entry name" value="Beta-lactam-related"/>
</dbReference>
<organism evidence="2 3">
    <name type="scientific">Nocardia aurea</name>
    <dbReference type="NCBI Taxonomy" id="2144174"/>
    <lineage>
        <taxon>Bacteria</taxon>
        <taxon>Bacillati</taxon>
        <taxon>Actinomycetota</taxon>
        <taxon>Actinomycetes</taxon>
        <taxon>Mycobacteriales</taxon>
        <taxon>Nocardiaceae</taxon>
        <taxon>Nocardia</taxon>
    </lineage>
</organism>
<comment type="caution">
    <text evidence="2">The sequence shown here is derived from an EMBL/GenBank/DDBJ whole genome shotgun (WGS) entry which is preliminary data.</text>
</comment>
<dbReference type="PANTHER" id="PTHR43319">
    <property type="entry name" value="BETA-LACTAMASE-RELATED"/>
    <property type="match status" value="1"/>
</dbReference>
<evidence type="ECO:0000313" key="3">
    <source>
        <dbReference type="Proteomes" id="UP001551695"/>
    </source>
</evidence>
<protein>
    <submittedName>
        <fullName evidence="2">Serine hydrolase domain-containing protein</fullName>
        <ecNumber evidence="2">3.1.1.103</ecNumber>
    </submittedName>
</protein>
<proteinExistence type="predicted"/>
<dbReference type="RefSeq" id="WP_357779250.1">
    <property type="nucleotide sequence ID" value="NZ_JBFAKC010000001.1"/>
</dbReference>
<sequence length="416" mass="44495">MSAASTDGPVFGGDQRRPAHMLIDDRFTTVATKFFSMFRRRSQGGGALAVYLHGEPVLDIWSGWADTDRPWRSDTMALSYSTGKGVAATIANRLIERGVLELDAPVATYWPEFAANGKGDITVHEVLNHRAGLQRTRGLLGDPDALLDHDRVAEAMAASAPDPMRLRASGYHGLTFGTLIAEIAQRATGRDFLDVVRTELTEPLGDDDFWFGVPHDQRHRIARLGPRLGIAGVPFDVLIAPFAALGPVRSARGAVYNGWADMSLGLRPYDAMMPGWNGTFTARALGKMYGAIANDGLVGHRRLLRPETTRLLAHMPANSHYDYVLGAAPQFARGYHRAIVGPRLTRRAFGHFGIGGSGGIAIPGAGLSVGFVTNRLGTVAMSLGDARLPMLAAAAEQAARGAGDAVVHDIAEQVAG</sequence>
<evidence type="ECO:0000313" key="2">
    <source>
        <dbReference type="EMBL" id="MEV0706173.1"/>
    </source>
</evidence>
<name>A0ABV3FLG0_9NOCA</name>
<dbReference type="Proteomes" id="UP001551695">
    <property type="component" value="Unassembled WGS sequence"/>
</dbReference>
<dbReference type="InterPro" id="IPR052907">
    <property type="entry name" value="Beta-lactamase/esterase"/>
</dbReference>
<dbReference type="EMBL" id="JBFAKC010000001">
    <property type="protein sequence ID" value="MEV0706173.1"/>
    <property type="molecule type" value="Genomic_DNA"/>
</dbReference>